<name>A0A511H9X7_9BACT</name>
<dbReference type="PROSITE" id="PS00671">
    <property type="entry name" value="D_2_HYDROXYACID_DH_3"/>
    <property type="match status" value="1"/>
</dbReference>
<evidence type="ECO:0000256" key="4">
    <source>
        <dbReference type="RuleBase" id="RU003719"/>
    </source>
</evidence>
<evidence type="ECO:0000259" key="5">
    <source>
        <dbReference type="Pfam" id="PF00389"/>
    </source>
</evidence>
<dbReference type="PANTHER" id="PTHR43026">
    <property type="entry name" value="2-HYDROXYACID DEHYDROGENASE HOMOLOG 1-RELATED"/>
    <property type="match status" value="1"/>
</dbReference>
<dbReference type="Proteomes" id="UP000321224">
    <property type="component" value="Unassembled WGS sequence"/>
</dbReference>
<dbReference type="CDD" id="cd12183">
    <property type="entry name" value="LDH_like_2"/>
    <property type="match status" value="1"/>
</dbReference>
<gene>
    <name evidence="7" type="primary">ldhA</name>
    <name evidence="7" type="ORF">MVI01_21310</name>
</gene>
<feature type="domain" description="D-isomer specific 2-hydroxyacid dehydrogenase NAD-binding" evidence="6">
    <location>
        <begin position="127"/>
        <end position="315"/>
    </location>
</feature>
<comment type="caution">
    <text evidence="7">The sequence shown here is derived from an EMBL/GenBank/DDBJ whole genome shotgun (WGS) entry which is preliminary data.</text>
</comment>
<dbReference type="PROSITE" id="PS00670">
    <property type="entry name" value="D_2_HYDROXYACID_DH_2"/>
    <property type="match status" value="1"/>
</dbReference>
<keyword evidence="2 4" id="KW-0560">Oxidoreductase</keyword>
<dbReference type="AlphaFoldDB" id="A0A511H9X7"/>
<dbReference type="EMBL" id="BJVY01000009">
    <property type="protein sequence ID" value="GEL70347.1"/>
    <property type="molecule type" value="Genomic_DNA"/>
</dbReference>
<proteinExistence type="inferred from homology"/>
<dbReference type="SUPFAM" id="SSF51735">
    <property type="entry name" value="NAD(P)-binding Rossmann-fold domains"/>
    <property type="match status" value="1"/>
</dbReference>
<reference evidence="7 8" key="1">
    <citation type="submission" date="2019-07" db="EMBL/GenBank/DDBJ databases">
        <title>Whole genome shotgun sequence of Myxococcus virescens NBRC 100334.</title>
        <authorList>
            <person name="Hosoyama A."/>
            <person name="Uohara A."/>
            <person name="Ohji S."/>
            <person name="Ichikawa N."/>
        </authorList>
    </citation>
    <scope>NUCLEOTIDE SEQUENCE [LARGE SCALE GENOMIC DNA]</scope>
    <source>
        <strain evidence="7 8">NBRC 100334</strain>
    </source>
</reference>
<evidence type="ECO:0000256" key="2">
    <source>
        <dbReference type="ARBA" id="ARBA00023002"/>
    </source>
</evidence>
<dbReference type="GO" id="GO:0008720">
    <property type="term" value="F:D-lactate dehydrogenase (NAD+) activity"/>
    <property type="evidence" value="ECO:0007669"/>
    <property type="project" value="TreeGrafter"/>
</dbReference>
<protein>
    <submittedName>
        <fullName evidence="7">Lactate dehydrogenase</fullName>
    </submittedName>
</protein>
<keyword evidence="3" id="KW-0520">NAD</keyword>
<dbReference type="InterPro" id="IPR006139">
    <property type="entry name" value="D-isomer_2_OHA_DH_cat_dom"/>
</dbReference>
<dbReference type="Gene3D" id="3.40.50.720">
    <property type="entry name" value="NAD(P)-binding Rossmann-like Domain"/>
    <property type="match status" value="2"/>
</dbReference>
<organism evidence="7 8">
    <name type="scientific">Myxococcus virescens</name>
    <dbReference type="NCBI Taxonomy" id="83456"/>
    <lineage>
        <taxon>Bacteria</taxon>
        <taxon>Pseudomonadati</taxon>
        <taxon>Myxococcota</taxon>
        <taxon>Myxococcia</taxon>
        <taxon>Myxococcales</taxon>
        <taxon>Cystobacterineae</taxon>
        <taxon>Myxococcaceae</taxon>
        <taxon>Myxococcus</taxon>
    </lineage>
</organism>
<evidence type="ECO:0000313" key="8">
    <source>
        <dbReference type="Proteomes" id="UP000321224"/>
    </source>
</evidence>
<evidence type="ECO:0000259" key="6">
    <source>
        <dbReference type="Pfam" id="PF02826"/>
    </source>
</evidence>
<accession>A0A511H9X7</accession>
<dbReference type="PANTHER" id="PTHR43026:SF1">
    <property type="entry name" value="2-HYDROXYACID DEHYDROGENASE HOMOLOG 1-RELATED"/>
    <property type="match status" value="1"/>
</dbReference>
<dbReference type="Pfam" id="PF00389">
    <property type="entry name" value="2-Hacid_dh"/>
    <property type="match status" value="1"/>
</dbReference>
<evidence type="ECO:0000313" key="7">
    <source>
        <dbReference type="EMBL" id="GEL70347.1"/>
    </source>
</evidence>
<evidence type="ECO:0000256" key="1">
    <source>
        <dbReference type="ARBA" id="ARBA00005854"/>
    </source>
</evidence>
<dbReference type="SUPFAM" id="SSF52283">
    <property type="entry name" value="Formate/glycerate dehydrogenase catalytic domain-like"/>
    <property type="match status" value="1"/>
</dbReference>
<dbReference type="GO" id="GO:0051287">
    <property type="term" value="F:NAD binding"/>
    <property type="evidence" value="ECO:0007669"/>
    <property type="project" value="InterPro"/>
</dbReference>
<dbReference type="InterPro" id="IPR058205">
    <property type="entry name" value="D-LDH-like"/>
</dbReference>
<dbReference type="InterPro" id="IPR006140">
    <property type="entry name" value="D-isomer_DH_NAD-bd"/>
</dbReference>
<dbReference type="PROSITE" id="PS00065">
    <property type="entry name" value="D_2_HYDROXYACID_DH_1"/>
    <property type="match status" value="1"/>
</dbReference>
<dbReference type="InterPro" id="IPR029752">
    <property type="entry name" value="D-isomer_DH_CS1"/>
</dbReference>
<dbReference type="InterPro" id="IPR029753">
    <property type="entry name" value="D-isomer_DH_CS"/>
</dbReference>
<feature type="domain" description="D-isomer specific 2-hydroxyacid dehydrogenase catalytic" evidence="5">
    <location>
        <begin position="20"/>
        <end position="346"/>
    </location>
</feature>
<comment type="similarity">
    <text evidence="1 4">Belongs to the D-isomer specific 2-hydroxyacid dehydrogenase family.</text>
</comment>
<dbReference type="Pfam" id="PF02826">
    <property type="entry name" value="2-Hacid_dh_C"/>
    <property type="match status" value="1"/>
</dbReference>
<evidence type="ECO:0000256" key="3">
    <source>
        <dbReference type="ARBA" id="ARBA00023027"/>
    </source>
</evidence>
<sequence length="355" mass="38260">MTLVARGEDGSPGKGAGMRVAVFDTHRYDRDALEAANARFGHALTYFEPRLTLQTAPLAEGFPAVCSFVNDKVDAATLEVLHAGGVRLVAARSAGYNHVDLEAARRLDMRVTRVPEYSPHAVAEHAVALVMSLNRHIPRAFSRVRDWNFSLDGLVGFDLAGKTVGVVGTGRIGRVAARIFKGFGCNVLCYDVAPDAAFERELGVRYAPLDTLFSESDILSLHVPLTPGTRHLVDAAALARMKRGVVLVNTGRGALIDSKALVAALKSGHIGGAGLDVYEEEEGVFFQDLSGQVLQDDVLARLLTFPNVLVTSHQAFLTHEALANIAETTLASLQAFERGEPLVNEVRAEQVLRAR</sequence>
<dbReference type="InterPro" id="IPR036291">
    <property type="entry name" value="NAD(P)-bd_dom_sf"/>
</dbReference>